<dbReference type="InterPro" id="IPR040201">
    <property type="entry name" value="Mrg3-like"/>
</dbReference>
<dbReference type="InterPro" id="IPR011990">
    <property type="entry name" value="TPR-like_helical_dom_sf"/>
</dbReference>
<evidence type="ECO:0000256" key="1">
    <source>
        <dbReference type="SAM" id="MobiDB-lite"/>
    </source>
</evidence>
<feature type="region of interest" description="Disordered" evidence="1">
    <location>
        <begin position="243"/>
        <end position="286"/>
    </location>
</feature>
<reference evidence="3" key="1">
    <citation type="journal article" date="2021" name="Nat. Commun.">
        <title>Genetic determinants of endophytism in the Arabidopsis root mycobiome.</title>
        <authorList>
            <person name="Mesny F."/>
            <person name="Miyauchi S."/>
            <person name="Thiergart T."/>
            <person name="Pickel B."/>
            <person name="Atanasova L."/>
            <person name="Karlsson M."/>
            <person name="Huettel B."/>
            <person name="Barry K.W."/>
            <person name="Haridas S."/>
            <person name="Chen C."/>
            <person name="Bauer D."/>
            <person name="Andreopoulos W."/>
            <person name="Pangilinan J."/>
            <person name="LaButti K."/>
            <person name="Riley R."/>
            <person name="Lipzen A."/>
            <person name="Clum A."/>
            <person name="Drula E."/>
            <person name="Henrissat B."/>
            <person name="Kohler A."/>
            <person name="Grigoriev I.V."/>
            <person name="Martin F.M."/>
            <person name="Hacquard S."/>
        </authorList>
    </citation>
    <scope>NUCLEOTIDE SEQUENCE</scope>
    <source>
        <strain evidence="3">MPI-CAGE-CH-0235</strain>
    </source>
</reference>
<keyword evidence="2" id="KW-0812">Transmembrane</keyword>
<accession>A0A8K0WVF6</accession>
<keyword evidence="2" id="KW-0472">Membrane</keyword>
<proteinExistence type="predicted"/>
<dbReference type="OrthoDB" id="10050400at2759"/>
<evidence type="ECO:0000313" key="4">
    <source>
        <dbReference type="Proteomes" id="UP000813444"/>
    </source>
</evidence>
<dbReference type="EMBL" id="JAGPNK010000002">
    <property type="protein sequence ID" value="KAH7326133.1"/>
    <property type="molecule type" value="Genomic_DNA"/>
</dbReference>
<dbReference type="GO" id="GO:0051787">
    <property type="term" value="F:misfolded protein binding"/>
    <property type="evidence" value="ECO:0007669"/>
    <property type="project" value="TreeGrafter"/>
</dbReference>
<protein>
    <submittedName>
        <fullName evidence="3">Uncharacterized protein</fullName>
    </submittedName>
</protein>
<keyword evidence="2" id="KW-1133">Transmembrane helix</keyword>
<dbReference type="PANTHER" id="PTHR28142">
    <property type="entry name" value="MITOCHONDRIAL INNER MEMBRANE I-AAA PROTEASE SUPERCOMPLEX SUBUNIT MGR3-RELATED"/>
    <property type="match status" value="1"/>
</dbReference>
<feature type="compositionally biased region" description="Basic and acidic residues" evidence="1">
    <location>
        <begin position="254"/>
        <end position="272"/>
    </location>
</feature>
<dbReference type="GO" id="GO:0006515">
    <property type="term" value="P:protein quality control for misfolded or incompletely synthesized proteins"/>
    <property type="evidence" value="ECO:0007669"/>
    <property type="project" value="TreeGrafter"/>
</dbReference>
<name>A0A8K0WVF6_9HYPO</name>
<gene>
    <name evidence="3" type="ORF">B0I35DRAFT_126555</name>
</gene>
<dbReference type="CDD" id="cd24145">
    <property type="entry name" value="Mgr3-like"/>
    <property type="match status" value="1"/>
</dbReference>
<feature type="transmembrane region" description="Helical" evidence="2">
    <location>
        <begin position="113"/>
        <end position="137"/>
    </location>
</feature>
<dbReference type="AlphaFoldDB" id="A0A8K0WVF6"/>
<dbReference type="Proteomes" id="UP000813444">
    <property type="component" value="Unassembled WGS sequence"/>
</dbReference>
<dbReference type="SMART" id="SM00028">
    <property type="entry name" value="TPR"/>
    <property type="match status" value="2"/>
</dbReference>
<dbReference type="GO" id="GO:0031942">
    <property type="term" value="C:i-AAA complex"/>
    <property type="evidence" value="ECO:0007669"/>
    <property type="project" value="TreeGrafter"/>
</dbReference>
<organism evidence="3 4">
    <name type="scientific">Stachybotrys elegans</name>
    <dbReference type="NCBI Taxonomy" id="80388"/>
    <lineage>
        <taxon>Eukaryota</taxon>
        <taxon>Fungi</taxon>
        <taxon>Dikarya</taxon>
        <taxon>Ascomycota</taxon>
        <taxon>Pezizomycotina</taxon>
        <taxon>Sordariomycetes</taxon>
        <taxon>Hypocreomycetidae</taxon>
        <taxon>Hypocreales</taxon>
        <taxon>Stachybotryaceae</taxon>
        <taxon>Stachybotrys</taxon>
    </lineage>
</organism>
<dbReference type="SUPFAM" id="SSF48452">
    <property type="entry name" value="TPR-like"/>
    <property type="match status" value="1"/>
</dbReference>
<comment type="caution">
    <text evidence="3">The sequence shown here is derived from an EMBL/GenBank/DDBJ whole genome shotgun (WGS) entry which is preliminary data.</text>
</comment>
<dbReference type="PANTHER" id="PTHR28142:SF1">
    <property type="entry name" value="MITOCHONDRIAL INNER MEMBRANE I-AAA PROTEASE SUPERCOMPLEX SUBUNIT MGR3-RELATED"/>
    <property type="match status" value="1"/>
</dbReference>
<evidence type="ECO:0000256" key="2">
    <source>
        <dbReference type="SAM" id="Phobius"/>
    </source>
</evidence>
<evidence type="ECO:0000313" key="3">
    <source>
        <dbReference type="EMBL" id="KAH7326133.1"/>
    </source>
</evidence>
<sequence length="530" mass="59538">MSATAIASLRPFGHQCLHRSHAALLTVQLKSPKAKFELSAVVSLRRGQIRFASQKRFENDGRSEAPIPRHKLSPLPKLTFRQFLRRVALGSFRNLRSSLTAEGWKAAWRDSPYFMSMVIVVWIVFLGFLAATLPTFYRTFYGPEMSKFPEPVANTLRRAIYYTISKPEPELALKYYQKAMQECADIGLDPFSDEVLGIRIYVAGWLEKIGNYANAIQVIESIRSDCLRWVDVMEQSVKDGKISEAGRLVSEPKPTQDEILKDGQEASTKDAAKPQAQTEEEKDMPTETLWHKRQRLLQRAISASVKLGHLYADEHVIDPENSHKHLLWAVEASLKEMDRRRKEDTKPGEESWLTAEEMGASMESLGLDYMKRSQFQFAIPLFFQALRLCESPCHRAVIMNNLSAAFAQHPIYSPKAAEMTEVDNLKVLFDSSMPSTRAECLEAAAAWARNAYAHGKDVKGEQRTPDCDEACAVALCNWGDVAAMQGKPELARGKYQKCIEMSEKLGFAAGAKQAREGLAKLSGTATQPKK</sequence>
<dbReference type="Gene3D" id="1.25.40.10">
    <property type="entry name" value="Tetratricopeptide repeat domain"/>
    <property type="match status" value="1"/>
</dbReference>
<keyword evidence="4" id="KW-1185">Reference proteome</keyword>
<dbReference type="InterPro" id="IPR019734">
    <property type="entry name" value="TPR_rpt"/>
</dbReference>